<accession>A0AAD1M0M2</accession>
<protein>
    <submittedName>
        <fullName evidence="1">Uncharacterized protein</fullName>
    </submittedName>
</protein>
<dbReference type="Proteomes" id="UP000464624">
    <property type="component" value="Chromosome"/>
</dbReference>
<sequence length="41" mass="4363">MVRLQKLASNINRLPGCGVHQPDGGLAASNVIDLARDVFSE</sequence>
<evidence type="ECO:0000313" key="1">
    <source>
        <dbReference type="EMBL" id="BBU21565.1"/>
    </source>
</evidence>
<reference evidence="1 2" key="1">
    <citation type="submission" date="2019-12" db="EMBL/GenBank/DDBJ databases">
        <title>Complete genome sequence of Mycolicibacterium xenopi str. JCM15661T.</title>
        <authorList>
            <person name="Yoshida M."/>
            <person name="Fukano H."/>
            <person name="Asakura T."/>
            <person name="Hoshino Y."/>
        </authorList>
    </citation>
    <scope>NUCLEOTIDE SEQUENCE [LARGE SCALE GENOMIC DNA]</scope>
    <source>
        <strain evidence="1 2">JCM 15661T</strain>
    </source>
</reference>
<proteinExistence type="predicted"/>
<name>A0AAD1M0M2_MYCXE</name>
<gene>
    <name evidence="1" type="ORF">MYXE_13540</name>
</gene>
<dbReference type="EMBL" id="AP022314">
    <property type="protein sequence ID" value="BBU21565.1"/>
    <property type="molecule type" value="Genomic_DNA"/>
</dbReference>
<organism evidence="1 2">
    <name type="scientific">Mycobacterium xenopi</name>
    <dbReference type="NCBI Taxonomy" id="1789"/>
    <lineage>
        <taxon>Bacteria</taxon>
        <taxon>Bacillati</taxon>
        <taxon>Actinomycetota</taxon>
        <taxon>Actinomycetes</taxon>
        <taxon>Mycobacteriales</taxon>
        <taxon>Mycobacteriaceae</taxon>
        <taxon>Mycobacterium</taxon>
    </lineage>
</organism>
<dbReference type="KEGG" id="mxe:MYXE_13540"/>
<evidence type="ECO:0000313" key="2">
    <source>
        <dbReference type="Proteomes" id="UP000464624"/>
    </source>
</evidence>
<dbReference type="AlphaFoldDB" id="A0AAD1M0M2"/>